<evidence type="ECO:0000313" key="2">
    <source>
        <dbReference type="Proteomes" id="UP000019140"/>
    </source>
</evidence>
<gene>
    <name evidence="1" type="ORF">ETSY2_04535</name>
</gene>
<dbReference type="HOGENOM" id="CLU_2631595_0_0_7"/>
<dbReference type="Proteomes" id="UP000019140">
    <property type="component" value="Unassembled WGS sequence"/>
</dbReference>
<keyword evidence="2" id="KW-1185">Reference proteome</keyword>
<organism evidence="1 2">
    <name type="scientific">Candidatus Entotheonella gemina</name>
    <dbReference type="NCBI Taxonomy" id="1429439"/>
    <lineage>
        <taxon>Bacteria</taxon>
        <taxon>Pseudomonadati</taxon>
        <taxon>Nitrospinota/Tectimicrobiota group</taxon>
        <taxon>Candidatus Tectimicrobiota</taxon>
        <taxon>Candidatus Entotheonellia</taxon>
        <taxon>Candidatus Entotheonellales</taxon>
        <taxon>Candidatus Entotheonellaceae</taxon>
        <taxon>Candidatus Entotheonella</taxon>
    </lineage>
</organism>
<name>W4MF63_9BACT</name>
<comment type="caution">
    <text evidence="1">The sequence shown here is derived from an EMBL/GenBank/DDBJ whole genome shotgun (WGS) entry which is preliminary data.</text>
</comment>
<accession>W4MF63</accession>
<dbReference type="EMBL" id="AZHX01000184">
    <property type="protein sequence ID" value="ETX08581.1"/>
    <property type="molecule type" value="Genomic_DNA"/>
</dbReference>
<evidence type="ECO:0000313" key="1">
    <source>
        <dbReference type="EMBL" id="ETX08581.1"/>
    </source>
</evidence>
<reference evidence="1 2" key="1">
    <citation type="journal article" date="2014" name="Nature">
        <title>An environmental bacterial taxon with a large and distinct metabolic repertoire.</title>
        <authorList>
            <person name="Wilson M.C."/>
            <person name="Mori T."/>
            <person name="Ruckert C."/>
            <person name="Uria A.R."/>
            <person name="Helf M.J."/>
            <person name="Takada K."/>
            <person name="Gernert C."/>
            <person name="Steffens U.A."/>
            <person name="Heycke N."/>
            <person name="Schmitt S."/>
            <person name="Rinke C."/>
            <person name="Helfrich E.J."/>
            <person name="Brachmann A.O."/>
            <person name="Gurgui C."/>
            <person name="Wakimoto T."/>
            <person name="Kracht M."/>
            <person name="Crusemann M."/>
            <person name="Hentschel U."/>
            <person name="Abe I."/>
            <person name="Matsunaga S."/>
            <person name="Kalinowski J."/>
            <person name="Takeyama H."/>
            <person name="Piel J."/>
        </authorList>
    </citation>
    <scope>NUCLEOTIDE SEQUENCE [LARGE SCALE GENOMIC DNA]</scope>
    <source>
        <strain evidence="2">TSY2</strain>
    </source>
</reference>
<protein>
    <submittedName>
        <fullName evidence="1">Uncharacterized protein</fullName>
    </submittedName>
</protein>
<proteinExistence type="predicted"/>
<dbReference type="AlphaFoldDB" id="W4MF63"/>
<sequence length="77" mass="9268">MTGANETTRWVYENMTRKFARFLEARRYLLRYYEDAEIGFHFKTPGVDPDFKNAVEAEIETLRIAHPDVTVRLRWEE</sequence>